<evidence type="ECO:0000259" key="20">
    <source>
        <dbReference type="PROSITE" id="PS50049"/>
    </source>
</evidence>
<keyword evidence="9" id="KW-0812">Transmembrane</keyword>
<evidence type="ECO:0000256" key="9">
    <source>
        <dbReference type="ARBA" id="ARBA00022692"/>
    </source>
</evidence>
<feature type="domain" description="THD" evidence="20">
    <location>
        <begin position="161"/>
        <end position="297"/>
    </location>
</feature>
<evidence type="ECO:0000256" key="13">
    <source>
        <dbReference type="ARBA" id="ARBA00023119"/>
    </source>
</evidence>
<dbReference type="GO" id="GO:0007166">
    <property type="term" value="P:cell surface receptor signaling pathway"/>
    <property type="evidence" value="ECO:0007669"/>
    <property type="project" value="UniProtKB-ARBA"/>
</dbReference>
<dbReference type="Gene3D" id="2.60.120.40">
    <property type="match status" value="1"/>
</dbReference>
<organism evidence="21 22">
    <name type="scientific">Nyctereutes procyonoides</name>
    <name type="common">Raccoon dog</name>
    <name type="synonym">Canis procyonoides</name>
    <dbReference type="NCBI Taxonomy" id="34880"/>
    <lineage>
        <taxon>Eukaryota</taxon>
        <taxon>Metazoa</taxon>
        <taxon>Chordata</taxon>
        <taxon>Craniata</taxon>
        <taxon>Vertebrata</taxon>
        <taxon>Euteleostomi</taxon>
        <taxon>Mammalia</taxon>
        <taxon>Eutheria</taxon>
        <taxon>Laurasiatheria</taxon>
        <taxon>Carnivora</taxon>
        <taxon>Caniformia</taxon>
        <taxon>Canidae</taxon>
        <taxon>Nyctereutes</taxon>
    </lineage>
</organism>
<dbReference type="GO" id="GO:0005125">
    <property type="term" value="F:cytokine activity"/>
    <property type="evidence" value="ECO:0007669"/>
    <property type="project" value="UniProtKB-KW"/>
</dbReference>
<dbReference type="GO" id="GO:0005581">
    <property type="term" value="C:collagen trimer"/>
    <property type="evidence" value="ECO:0007669"/>
    <property type="project" value="UniProtKB-KW"/>
</dbReference>
<evidence type="ECO:0000256" key="18">
    <source>
        <dbReference type="ARBA" id="ARBA00067607"/>
    </source>
</evidence>
<gene>
    <name evidence="21" type="ORF">NYPRO_LOCUS15013</name>
</gene>
<keyword evidence="12" id="KW-1133">Transmembrane helix</keyword>
<comment type="similarity">
    <text evidence="3">Belongs to the tumor necrosis factor family.</text>
</comment>
<evidence type="ECO:0000256" key="7">
    <source>
        <dbReference type="ARBA" id="ARBA00022525"/>
    </source>
</evidence>
<evidence type="ECO:0000256" key="5">
    <source>
        <dbReference type="ARBA" id="ARBA00022475"/>
    </source>
</evidence>
<keyword evidence="16" id="KW-0325">Glycoprotein</keyword>
<comment type="caution">
    <text evidence="21">The sequence shown here is derived from an EMBL/GenBank/DDBJ whole genome shotgun (WGS) entry which is preliminary data.</text>
</comment>
<keyword evidence="4" id="KW-0217">Developmental protein</keyword>
<evidence type="ECO:0000256" key="3">
    <source>
        <dbReference type="ARBA" id="ARBA00008670"/>
    </source>
</evidence>
<dbReference type="InterPro" id="IPR006052">
    <property type="entry name" value="TNF_dom"/>
</dbReference>
<comment type="subunit">
    <text evidence="17">Homotrimer. The homotrimers may then dimerize and form higher-order oligomers.</text>
</comment>
<evidence type="ECO:0000256" key="19">
    <source>
        <dbReference type="SAM" id="MobiDB-lite"/>
    </source>
</evidence>
<keyword evidence="22" id="KW-1185">Reference proteome</keyword>
<evidence type="ECO:0000256" key="15">
    <source>
        <dbReference type="ARBA" id="ARBA00023157"/>
    </source>
</evidence>
<dbReference type="PANTHER" id="PTHR15151:SF13">
    <property type="entry name" value="ECTODYSPLASIN-A"/>
    <property type="match status" value="1"/>
</dbReference>
<evidence type="ECO:0000256" key="11">
    <source>
        <dbReference type="ARBA" id="ARBA00022968"/>
    </source>
</evidence>
<dbReference type="GO" id="GO:0005615">
    <property type="term" value="C:extracellular space"/>
    <property type="evidence" value="ECO:0007669"/>
    <property type="project" value="UniProtKB-KW"/>
</dbReference>
<dbReference type="Pfam" id="PF00229">
    <property type="entry name" value="TNF"/>
    <property type="match status" value="1"/>
</dbReference>
<dbReference type="EMBL" id="CAJHUB010000754">
    <property type="protein sequence ID" value="CAD7682221.1"/>
    <property type="molecule type" value="Genomic_DNA"/>
</dbReference>
<evidence type="ECO:0000256" key="17">
    <source>
        <dbReference type="ARBA" id="ARBA00065274"/>
    </source>
</evidence>
<evidence type="ECO:0000256" key="12">
    <source>
        <dbReference type="ARBA" id="ARBA00022989"/>
    </source>
</evidence>
<dbReference type="PROSITE" id="PS50049">
    <property type="entry name" value="THD_2"/>
    <property type="match status" value="1"/>
</dbReference>
<dbReference type="GO" id="GO:1901222">
    <property type="term" value="P:regulation of non-canonical NF-kappaB signal transduction"/>
    <property type="evidence" value="ECO:0007669"/>
    <property type="project" value="UniProtKB-ARBA"/>
</dbReference>
<evidence type="ECO:0000256" key="16">
    <source>
        <dbReference type="ARBA" id="ARBA00023180"/>
    </source>
</evidence>
<comment type="subcellular location">
    <subcellularLocation>
        <location evidence="1">Cell membrane</location>
        <topology evidence="1">Single-pass type II membrane protein</topology>
    </subcellularLocation>
    <subcellularLocation>
        <location evidence="2">Secreted</location>
    </subcellularLocation>
</comment>
<evidence type="ECO:0000256" key="10">
    <source>
        <dbReference type="ARBA" id="ARBA00022782"/>
    </source>
</evidence>
<feature type="compositionally biased region" description="Basic and acidic residues" evidence="19">
    <location>
        <begin position="81"/>
        <end position="90"/>
    </location>
</feature>
<accession>A0A811Z0A4</accession>
<evidence type="ECO:0000313" key="21">
    <source>
        <dbReference type="EMBL" id="CAD7682221.1"/>
    </source>
</evidence>
<dbReference type="GO" id="GO:0005886">
    <property type="term" value="C:plasma membrane"/>
    <property type="evidence" value="ECO:0007669"/>
    <property type="project" value="UniProtKB-SubCell"/>
</dbReference>
<keyword evidence="10" id="KW-0221">Differentiation</keyword>
<keyword evidence="6" id="KW-0202">Cytokine</keyword>
<dbReference type="SUPFAM" id="SSF49842">
    <property type="entry name" value="TNF-like"/>
    <property type="match status" value="1"/>
</dbReference>
<dbReference type="GO" id="GO:0005123">
    <property type="term" value="F:death receptor binding"/>
    <property type="evidence" value="ECO:0007669"/>
    <property type="project" value="TreeGrafter"/>
</dbReference>
<keyword evidence="11" id="KW-0735">Signal-anchor</keyword>
<dbReference type="FunFam" id="2.60.120.40:FF:000004">
    <property type="entry name" value="Ectodysplasin-A isoform A"/>
    <property type="match status" value="1"/>
</dbReference>
<keyword evidence="7" id="KW-0964">Secreted</keyword>
<evidence type="ECO:0000256" key="6">
    <source>
        <dbReference type="ARBA" id="ARBA00022514"/>
    </source>
</evidence>
<dbReference type="GO" id="GO:0005164">
    <property type="term" value="F:tumor necrosis factor receptor binding"/>
    <property type="evidence" value="ECO:0007669"/>
    <property type="project" value="InterPro"/>
</dbReference>
<dbReference type="GO" id="GO:0030154">
    <property type="term" value="P:cell differentiation"/>
    <property type="evidence" value="ECO:0007669"/>
    <property type="project" value="UniProtKB-KW"/>
</dbReference>
<keyword evidence="5" id="KW-1003">Cell membrane</keyword>
<dbReference type="Proteomes" id="UP000645828">
    <property type="component" value="Unassembled WGS sequence"/>
</dbReference>
<evidence type="ECO:0000256" key="2">
    <source>
        <dbReference type="ARBA" id="ARBA00004613"/>
    </source>
</evidence>
<dbReference type="GO" id="GO:0042475">
    <property type="term" value="P:odontogenesis of dentin-containing tooth"/>
    <property type="evidence" value="ECO:0007669"/>
    <property type="project" value="UniProtKB-ARBA"/>
</dbReference>
<dbReference type="InterPro" id="IPR051748">
    <property type="entry name" value="TNF_Ligand_Superfamily"/>
</dbReference>
<feature type="compositionally biased region" description="Pro residues" evidence="19">
    <location>
        <begin position="93"/>
        <end position="115"/>
    </location>
</feature>
<dbReference type="GO" id="GO:0043123">
    <property type="term" value="P:positive regulation of canonical NF-kappaB signal transduction"/>
    <property type="evidence" value="ECO:0007669"/>
    <property type="project" value="UniProtKB-ARBA"/>
</dbReference>
<evidence type="ECO:0000256" key="4">
    <source>
        <dbReference type="ARBA" id="ARBA00022473"/>
    </source>
</evidence>
<evidence type="ECO:0000313" key="22">
    <source>
        <dbReference type="Proteomes" id="UP000645828"/>
    </source>
</evidence>
<protein>
    <recommendedName>
        <fullName evidence="18">Ectodysplasin-A</fullName>
    </recommendedName>
</protein>
<dbReference type="PANTHER" id="PTHR15151">
    <property type="entry name" value="PROTEIN EIGER"/>
    <property type="match status" value="1"/>
</dbReference>
<evidence type="ECO:0000256" key="14">
    <source>
        <dbReference type="ARBA" id="ARBA00023136"/>
    </source>
</evidence>
<keyword evidence="14" id="KW-0472">Membrane</keyword>
<name>A0A811Z0A4_NYCPR</name>
<feature type="compositionally biased region" description="Pro residues" evidence="19">
    <location>
        <begin position="128"/>
        <end position="140"/>
    </location>
</feature>
<keyword evidence="15" id="KW-1015">Disulfide bond</keyword>
<feature type="region of interest" description="Disordered" evidence="19">
    <location>
        <begin position="66"/>
        <end position="158"/>
    </location>
</feature>
<dbReference type="AlphaFoldDB" id="A0A811Z0A4"/>
<evidence type="ECO:0000256" key="8">
    <source>
        <dbReference type="ARBA" id="ARBA00022685"/>
    </source>
</evidence>
<reference evidence="21" key="1">
    <citation type="submission" date="2020-12" db="EMBL/GenBank/DDBJ databases">
        <authorList>
            <consortium name="Molecular Ecology Group"/>
        </authorList>
    </citation>
    <scope>NUCLEOTIDE SEQUENCE</scope>
    <source>
        <strain evidence="21">TBG_1078</strain>
    </source>
</reference>
<evidence type="ECO:0000256" key="1">
    <source>
        <dbReference type="ARBA" id="ARBA00004401"/>
    </source>
</evidence>
<keyword evidence="8" id="KW-0165">Cleavage on pair of basic residues</keyword>
<sequence>MCNNEVPEGGTTCSLILGRHQYSMCGNGFAPAFGPGRHPGVPGSSPTSGSRHGMALLNFFFPEEKSYSEDERRVRRNKRSKNSEGADGKKAGPPGPNGPPGPPGPPGPQGPPGIPGIPGIPGTTVMGPPGPPGPPGPQGPPGLQGPSGTADKAGPRENQPAVVHLQGQGSAIQVKNDLSGGVLNDWSRITMNPKVFKLHPRSGELEVLVDGTYFIYSQVEVYYINFTDFASYEVVVDEKPFLQCTRSIETGKTNYNTCYTAGVCLLKARQKIAVKMVHADISINMSKHTTFFGAIRLGEAPAS</sequence>
<keyword evidence="13" id="KW-0176">Collagen</keyword>
<dbReference type="InterPro" id="IPR008983">
    <property type="entry name" value="Tumour_necrosis_fac-like_dom"/>
</dbReference>
<dbReference type="GO" id="GO:0038177">
    <property type="term" value="F:death receptor agonist activity"/>
    <property type="evidence" value="ECO:0007669"/>
    <property type="project" value="TreeGrafter"/>
</dbReference>
<proteinExistence type="inferred from homology"/>
<dbReference type="GO" id="GO:0006955">
    <property type="term" value="P:immune response"/>
    <property type="evidence" value="ECO:0007669"/>
    <property type="project" value="InterPro"/>
</dbReference>